<feature type="region of interest" description="Disordered" evidence="1">
    <location>
        <begin position="123"/>
        <end position="152"/>
    </location>
</feature>
<feature type="region of interest" description="Disordered" evidence="1">
    <location>
        <begin position="200"/>
        <end position="227"/>
    </location>
</feature>
<proteinExistence type="predicted"/>
<feature type="non-terminal residue" evidence="3">
    <location>
        <position position="227"/>
    </location>
</feature>
<evidence type="ECO:0000256" key="2">
    <source>
        <dbReference type="SAM" id="Phobius"/>
    </source>
</evidence>
<keyword evidence="2" id="KW-0812">Transmembrane</keyword>
<protein>
    <submittedName>
        <fullName evidence="3">Uncharacterized protein</fullName>
    </submittedName>
</protein>
<name>A0AAV2IH27_LYMST</name>
<feature type="transmembrane region" description="Helical" evidence="2">
    <location>
        <begin position="20"/>
        <end position="40"/>
    </location>
</feature>
<dbReference type="AlphaFoldDB" id="A0AAV2IH27"/>
<evidence type="ECO:0000256" key="1">
    <source>
        <dbReference type="SAM" id="MobiDB-lite"/>
    </source>
</evidence>
<evidence type="ECO:0000313" key="3">
    <source>
        <dbReference type="EMBL" id="CAL1545515.1"/>
    </source>
</evidence>
<keyword evidence="2" id="KW-0472">Membrane</keyword>
<keyword evidence="4" id="KW-1185">Reference proteome</keyword>
<organism evidence="3 4">
    <name type="scientific">Lymnaea stagnalis</name>
    <name type="common">Great pond snail</name>
    <name type="synonym">Helix stagnalis</name>
    <dbReference type="NCBI Taxonomy" id="6523"/>
    <lineage>
        <taxon>Eukaryota</taxon>
        <taxon>Metazoa</taxon>
        <taxon>Spiralia</taxon>
        <taxon>Lophotrochozoa</taxon>
        <taxon>Mollusca</taxon>
        <taxon>Gastropoda</taxon>
        <taxon>Heterobranchia</taxon>
        <taxon>Euthyneura</taxon>
        <taxon>Panpulmonata</taxon>
        <taxon>Hygrophila</taxon>
        <taxon>Lymnaeoidea</taxon>
        <taxon>Lymnaeidae</taxon>
        <taxon>Lymnaea</taxon>
    </lineage>
</organism>
<dbReference type="EMBL" id="CAXITT010000718">
    <property type="protein sequence ID" value="CAL1545515.1"/>
    <property type="molecule type" value="Genomic_DNA"/>
</dbReference>
<comment type="caution">
    <text evidence="3">The sequence shown here is derived from an EMBL/GenBank/DDBJ whole genome shotgun (WGS) entry which is preliminary data.</text>
</comment>
<dbReference type="Proteomes" id="UP001497497">
    <property type="component" value="Unassembled WGS sequence"/>
</dbReference>
<feature type="compositionally biased region" description="Low complexity" evidence="1">
    <location>
        <begin position="54"/>
        <end position="65"/>
    </location>
</feature>
<reference evidence="3 4" key="1">
    <citation type="submission" date="2024-04" db="EMBL/GenBank/DDBJ databases">
        <authorList>
            <consortium name="Genoscope - CEA"/>
            <person name="William W."/>
        </authorList>
    </citation>
    <scope>NUCLEOTIDE SEQUENCE [LARGE SCALE GENOMIC DNA]</scope>
</reference>
<feature type="non-terminal residue" evidence="3">
    <location>
        <position position="1"/>
    </location>
</feature>
<evidence type="ECO:0000313" key="4">
    <source>
        <dbReference type="Proteomes" id="UP001497497"/>
    </source>
</evidence>
<gene>
    <name evidence="3" type="ORF">GSLYS_00018998001</name>
</gene>
<feature type="region of interest" description="Disordered" evidence="1">
    <location>
        <begin position="51"/>
        <end position="78"/>
    </location>
</feature>
<sequence>DTTNPQTVEDHSLKVNGGFIAMAAGLSVIVPLICVLIIQLRRSKREERERARAARAAADAEAGEQPADDPPPTYEQLFGATAHPASGEAAHSREGSLDVLIETDQPGPHRHGRDAARDRDLHLQLPAPPSGQTSNGSVSLPEVPPDGGYVNQGFSSTSVSTISGSQVFDYPLSAPFSSLDRARSLSRSMDTLVTVDVVDAVDPGHSTTPPGISPNSSSSSAESTRDA</sequence>
<accession>A0AAV2IH27</accession>
<keyword evidence="2" id="KW-1133">Transmembrane helix</keyword>